<dbReference type="RefSeq" id="WP_049724510.1">
    <property type="nucleotide sequence ID" value="NZ_CP012154.1"/>
</dbReference>
<keyword evidence="2" id="KW-0813">Transport</keyword>
<feature type="domain" description="CzcB-like barrel-sandwich hybrid" evidence="7">
    <location>
        <begin position="66"/>
        <end position="191"/>
    </location>
</feature>
<dbReference type="FunFam" id="2.40.30.170:FF:000010">
    <property type="entry name" value="Efflux RND transporter periplasmic adaptor subunit"/>
    <property type="match status" value="1"/>
</dbReference>
<dbReference type="Pfam" id="PF25954">
    <property type="entry name" value="Beta-barrel_RND_2"/>
    <property type="match status" value="1"/>
</dbReference>
<evidence type="ECO:0000256" key="2">
    <source>
        <dbReference type="ARBA" id="ARBA00022448"/>
    </source>
</evidence>
<dbReference type="PANTHER" id="PTHR30469:SF38">
    <property type="entry name" value="HLYD FAMILY SECRETION PROTEIN"/>
    <property type="match status" value="1"/>
</dbReference>
<evidence type="ECO:0000313" key="9">
    <source>
        <dbReference type="EMBL" id="AKS40832.1"/>
    </source>
</evidence>
<dbReference type="PROSITE" id="PS51257">
    <property type="entry name" value="PROKAR_LIPOPROTEIN"/>
    <property type="match status" value="1"/>
</dbReference>
<dbReference type="Pfam" id="PF25989">
    <property type="entry name" value="YknX_C"/>
    <property type="match status" value="1"/>
</dbReference>
<organism evidence="9 10">
    <name type="scientific">Wenzhouxiangella marina</name>
    <dbReference type="NCBI Taxonomy" id="1579979"/>
    <lineage>
        <taxon>Bacteria</taxon>
        <taxon>Pseudomonadati</taxon>
        <taxon>Pseudomonadota</taxon>
        <taxon>Gammaproteobacteria</taxon>
        <taxon>Chromatiales</taxon>
        <taxon>Wenzhouxiangellaceae</taxon>
        <taxon>Wenzhouxiangella</taxon>
    </lineage>
</organism>
<feature type="domain" description="CusB-like beta-barrel" evidence="6">
    <location>
        <begin position="200"/>
        <end position="269"/>
    </location>
</feature>
<dbReference type="InterPro" id="IPR058647">
    <property type="entry name" value="BSH_CzcB-like"/>
</dbReference>
<dbReference type="FunFam" id="2.40.420.20:FF:000006">
    <property type="entry name" value="RND family efflux transporter MFP subunit"/>
    <property type="match status" value="1"/>
</dbReference>
<evidence type="ECO:0000256" key="1">
    <source>
        <dbReference type="ARBA" id="ARBA00009477"/>
    </source>
</evidence>
<comment type="similarity">
    <text evidence="1">Belongs to the membrane fusion protein (MFP) (TC 8.A.1) family.</text>
</comment>
<dbReference type="AlphaFoldDB" id="A0A0K0XT82"/>
<gene>
    <name evidence="9" type="ORF">WM2015_450</name>
</gene>
<name>A0A0K0XT82_9GAMM</name>
<dbReference type="GO" id="GO:0046686">
    <property type="term" value="P:response to cadmium ion"/>
    <property type="evidence" value="ECO:0007669"/>
    <property type="project" value="UniProtKB-KW"/>
</dbReference>
<evidence type="ECO:0000259" key="7">
    <source>
        <dbReference type="Pfam" id="PF25973"/>
    </source>
</evidence>
<dbReference type="InterPro" id="IPR058792">
    <property type="entry name" value="Beta-barrel_RND_2"/>
</dbReference>
<dbReference type="PANTHER" id="PTHR30469">
    <property type="entry name" value="MULTIDRUG RESISTANCE PROTEIN MDTA"/>
    <property type="match status" value="1"/>
</dbReference>
<dbReference type="InterPro" id="IPR006143">
    <property type="entry name" value="RND_pump_MFP"/>
</dbReference>
<evidence type="ECO:0000313" key="10">
    <source>
        <dbReference type="Proteomes" id="UP000066624"/>
    </source>
</evidence>
<keyword evidence="4" id="KW-0105">Cadmium resistance</keyword>
<keyword evidence="3" id="KW-0862">Zinc</keyword>
<dbReference type="EMBL" id="CP012154">
    <property type="protein sequence ID" value="AKS40832.1"/>
    <property type="molecule type" value="Genomic_DNA"/>
</dbReference>
<protein>
    <submittedName>
        <fullName evidence="9">Hemolysin D</fullName>
    </submittedName>
</protein>
<dbReference type="Gene3D" id="2.40.50.100">
    <property type="match status" value="1"/>
</dbReference>
<evidence type="ECO:0000256" key="4">
    <source>
        <dbReference type="ARBA" id="ARBA00043263"/>
    </source>
</evidence>
<dbReference type="STRING" id="1579979.WM2015_450"/>
<evidence type="ECO:0000256" key="5">
    <source>
        <dbReference type="ARBA" id="ARBA00058766"/>
    </source>
</evidence>
<dbReference type="Pfam" id="PF25973">
    <property type="entry name" value="BSH_CzcB"/>
    <property type="match status" value="1"/>
</dbReference>
<accession>A0A0K0XT82</accession>
<dbReference type="Gene3D" id="2.40.30.170">
    <property type="match status" value="1"/>
</dbReference>
<dbReference type="KEGG" id="wma:WM2015_450"/>
<feature type="domain" description="YknX-like C-terminal permuted SH3-like" evidence="8">
    <location>
        <begin position="278"/>
        <end position="343"/>
    </location>
</feature>
<dbReference type="Proteomes" id="UP000066624">
    <property type="component" value="Chromosome"/>
</dbReference>
<dbReference type="NCBIfam" id="TIGR01730">
    <property type="entry name" value="RND_mfp"/>
    <property type="match status" value="1"/>
</dbReference>
<proteinExistence type="inferred from homology"/>
<dbReference type="Gene3D" id="2.40.420.20">
    <property type="match status" value="1"/>
</dbReference>
<evidence type="ECO:0000256" key="3">
    <source>
        <dbReference type="ARBA" id="ARBA00022833"/>
    </source>
</evidence>
<dbReference type="Gene3D" id="1.10.287.470">
    <property type="entry name" value="Helix hairpin bin"/>
    <property type="match status" value="1"/>
</dbReference>
<dbReference type="InterPro" id="IPR058637">
    <property type="entry name" value="YknX-like_C"/>
</dbReference>
<evidence type="ECO:0000259" key="6">
    <source>
        <dbReference type="Pfam" id="PF25954"/>
    </source>
</evidence>
<dbReference type="GO" id="GO:0015562">
    <property type="term" value="F:efflux transmembrane transporter activity"/>
    <property type="evidence" value="ECO:0007669"/>
    <property type="project" value="TreeGrafter"/>
</dbReference>
<reference evidence="9 10" key="1">
    <citation type="submission" date="2015-07" db="EMBL/GenBank/DDBJ databases">
        <authorList>
            <person name="Noorani M."/>
        </authorList>
    </citation>
    <scope>NUCLEOTIDE SEQUENCE [LARGE SCALE GENOMIC DNA]</scope>
    <source>
        <strain evidence="9 10">KCTC 42284</strain>
    </source>
</reference>
<keyword evidence="10" id="KW-1185">Reference proteome</keyword>
<dbReference type="SUPFAM" id="SSF111369">
    <property type="entry name" value="HlyD-like secretion proteins"/>
    <property type="match status" value="1"/>
</dbReference>
<comment type="function">
    <text evidence="5">CzcA and CzcB together would act in zinc efflux nearly as effectively as the complete czc efflux system (CzcABC). The CzcB protein is thought to funnel zinc cations to the CzcA transport protein.</text>
</comment>
<sequence>MNRLLLVPGALSLLLLAACGSQAPTEQTVTETVEVEQIPVEVEAAHLGSISAFYSATATLESDGRAHIVPRIAGQVVELLAEEGDRVEAGQVLARLDAERLRLELARSEAELSRLQQDLERNREMHARDMISTETFDRLKFEFDAQRAQYELARLELSYSEIKAPISGVVSQRMVWVGNMVNTSEPVFEITALDPLQAVLDVPERELSRLSAGQPALVQVDALPGRSFQGEVVRLSPVIDAQSGTFRVTVELADRSGQLRPGMFGRFSIVYDQRDDVVLVPAEALLTEDGRSAVFVVTDGKAERREVVPGYRNNGHYEITEGLLPGERVVVTGQASLRTGAEVLVLGEPTSALETESLANLDEFSTGDES</sequence>
<evidence type="ECO:0000259" key="8">
    <source>
        <dbReference type="Pfam" id="PF25989"/>
    </source>
</evidence>
<dbReference type="GO" id="GO:1990281">
    <property type="term" value="C:efflux pump complex"/>
    <property type="evidence" value="ECO:0007669"/>
    <property type="project" value="TreeGrafter"/>
</dbReference>